<dbReference type="SUPFAM" id="SSF48726">
    <property type="entry name" value="Immunoglobulin"/>
    <property type="match status" value="2"/>
</dbReference>
<dbReference type="InterPro" id="IPR007110">
    <property type="entry name" value="Ig-like_dom"/>
</dbReference>
<keyword evidence="3" id="KW-1133">Transmembrane helix</keyword>
<dbReference type="OrthoDB" id="9932757at2759"/>
<evidence type="ECO:0000259" key="4">
    <source>
        <dbReference type="PROSITE" id="PS50835"/>
    </source>
</evidence>
<dbReference type="Proteomes" id="UP000319801">
    <property type="component" value="Unassembled WGS sequence"/>
</dbReference>
<dbReference type="GO" id="GO:0098632">
    <property type="term" value="F:cell-cell adhesion mediator activity"/>
    <property type="evidence" value="ECO:0007669"/>
    <property type="project" value="TreeGrafter"/>
</dbReference>
<dbReference type="GO" id="GO:0030424">
    <property type="term" value="C:axon"/>
    <property type="evidence" value="ECO:0007669"/>
    <property type="project" value="TreeGrafter"/>
</dbReference>
<dbReference type="PANTHER" id="PTHR10075:SF4">
    <property type="entry name" value="EMBIGIN"/>
    <property type="match status" value="1"/>
</dbReference>
<feature type="region of interest" description="Disordered" evidence="2">
    <location>
        <begin position="248"/>
        <end position="271"/>
    </location>
</feature>
<dbReference type="EMBL" id="VCAZ01000050">
    <property type="protein sequence ID" value="TSM85968.1"/>
    <property type="molecule type" value="Genomic_DNA"/>
</dbReference>
<keyword evidence="3" id="KW-0812">Transmembrane</keyword>
<feature type="domain" description="Ig-like" evidence="4">
    <location>
        <begin position="1"/>
        <end position="95"/>
    </location>
</feature>
<comment type="caution">
    <text evidence="5">The sequence shown here is derived from an EMBL/GenBank/DDBJ whole genome shotgun (WGS) entry which is preliminary data.</text>
</comment>
<dbReference type="GO" id="GO:0005886">
    <property type="term" value="C:plasma membrane"/>
    <property type="evidence" value="ECO:0007669"/>
    <property type="project" value="TreeGrafter"/>
</dbReference>
<dbReference type="SMART" id="SM00409">
    <property type="entry name" value="IG"/>
    <property type="match status" value="2"/>
</dbReference>
<keyword evidence="6" id="KW-1185">Reference proteome</keyword>
<dbReference type="InterPro" id="IPR003598">
    <property type="entry name" value="Ig_sub2"/>
</dbReference>
<evidence type="ECO:0000256" key="2">
    <source>
        <dbReference type="SAM" id="MobiDB-lite"/>
    </source>
</evidence>
<dbReference type="PROSITE" id="PS50835">
    <property type="entry name" value="IG_LIKE"/>
    <property type="match status" value="2"/>
</dbReference>
<feature type="domain" description="Ig-like" evidence="4">
    <location>
        <begin position="101"/>
        <end position="196"/>
    </location>
</feature>
<name>A0A556U5F4_BAGYA</name>
<dbReference type="Pfam" id="PF13927">
    <property type="entry name" value="Ig_3"/>
    <property type="match status" value="1"/>
</dbReference>
<gene>
    <name evidence="5" type="ORF">Baya_8176</name>
</gene>
<keyword evidence="3" id="KW-0472">Membrane</keyword>
<evidence type="ECO:0000256" key="3">
    <source>
        <dbReference type="SAM" id="Phobius"/>
    </source>
</evidence>
<evidence type="ECO:0000256" key="1">
    <source>
        <dbReference type="ARBA" id="ARBA00023319"/>
    </source>
</evidence>
<feature type="compositionally biased region" description="Basic and acidic residues" evidence="2">
    <location>
        <begin position="259"/>
        <end position="271"/>
    </location>
</feature>
<dbReference type="GO" id="GO:0007156">
    <property type="term" value="P:homophilic cell adhesion via plasma membrane adhesion molecules"/>
    <property type="evidence" value="ECO:0007669"/>
    <property type="project" value="TreeGrafter"/>
</dbReference>
<proteinExistence type="predicted"/>
<dbReference type="CDD" id="cd00096">
    <property type="entry name" value="Ig"/>
    <property type="match status" value="1"/>
</dbReference>
<sequence length="271" mass="31262">MAAEGRGQSDIIIQELEILKPQIIELQCNLTDIPSKPSNITGFWRKDGKDIENTQQTIYRHNEQYILKSIFNIQANDLGNYSCIFNYLEKEAQATFVLKVPEIKEKQDRPIVSYIGDTVVLKCVIQPTPNTWEWYKSNGTEKEIINATAEPWHYEIFLDKNVTKLTLLNLTEEDSGKYTCSAVFNITSSESQLDLKVLSFLEPLKPFLAIAAEVVILVTLILLYERHNQKHKSLIETTDNGLYEHTSMQEENTMEDEETTTRQRKVELQLK</sequence>
<evidence type="ECO:0000313" key="6">
    <source>
        <dbReference type="Proteomes" id="UP000319801"/>
    </source>
</evidence>
<organism evidence="5 6">
    <name type="scientific">Bagarius yarrelli</name>
    <name type="common">Goonch</name>
    <name type="synonym">Bagrus yarrelli</name>
    <dbReference type="NCBI Taxonomy" id="175774"/>
    <lineage>
        <taxon>Eukaryota</taxon>
        <taxon>Metazoa</taxon>
        <taxon>Chordata</taxon>
        <taxon>Craniata</taxon>
        <taxon>Vertebrata</taxon>
        <taxon>Euteleostomi</taxon>
        <taxon>Actinopterygii</taxon>
        <taxon>Neopterygii</taxon>
        <taxon>Teleostei</taxon>
        <taxon>Ostariophysi</taxon>
        <taxon>Siluriformes</taxon>
        <taxon>Sisoridae</taxon>
        <taxon>Sisorinae</taxon>
        <taxon>Bagarius</taxon>
    </lineage>
</organism>
<protein>
    <submittedName>
        <fullName evidence="5">Embigin</fullName>
    </submittedName>
</protein>
<evidence type="ECO:0000313" key="5">
    <source>
        <dbReference type="EMBL" id="TSM85968.1"/>
    </source>
</evidence>
<reference evidence="5 6" key="1">
    <citation type="journal article" date="2019" name="Genome Biol. Evol.">
        <title>Whole-Genome Sequencing of the Giant Devil Catfish, Bagarius yarrelli.</title>
        <authorList>
            <person name="Jiang W."/>
            <person name="Lv Y."/>
            <person name="Cheng L."/>
            <person name="Yang K."/>
            <person name="Chao B."/>
            <person name="Wang X."/>
            <person name="Li Y."/>
            <person name="Pan X."/>
            <person name="You X."/>
            <person name="Zhang Y."/>
            <person name="Yang J."/>
            <person name="Li J."/>
            <person name="Zhang X."/>
            <person name="Liu S."/>
            <person name="Sun C."/>
            <person name="Yang J."/>
            <person name="Shi Q."/>
        </authorList>
    </citation>
    <scope>NUCLEOTIDE SEQUENCE [LARGE SCALE GENOMIC DNA]</scope>
    <source>
        <strain evidence="5">JWS20170419001</strain>
        <tissue evidence="5">Muscle</tissue>
    </source>
</reference>
<dbReference type="InterPro" id="IPR003599">
    <property type="entry name" value="Ig_sub"/>
</dbReference>
<accession>A0A556U5F4</accession>
<dbReference type="GO" id="GO:0007411">
    <property type="term" value="P:axon guidance"/>
    <property type="evidence" value="ECO:0007669"/>
    <property type="project" value="TreeGrafter"/>
</dbReference>
<dbReference type="PANTHER" id="PTHR10075">
    <property type="entry name" value="BASIGIN RELATED"/>
    <property type="match status" value="1"/>
</dbReference>
<dbReference type="InterPro" id="IPR013783">
    <property type="entry name" value="Ig-like_fold"/>
</dbReference>
<dbReference type="Gene3D" id="2.60.40.10">
    <property type="entry name" value="Immunoglobulins"/>
    <property type="match status" value="2"/>
</dbReference>
<dbReference type="GO" id="GO:0070593">
    <property type="term" value="P:dendrite self-avoidance"/>
    <property type="evidence" value="ECO:0007669"/>
    <property type="project" value="TreeGrafter"/>
</dbReference>
<dbReference type="AlphaFoldDB" id="A0A556U5F4"/>
<dbReference type="SMART" id="SM00408">
    <property type="entry name" value="IGc2"/>
    <property type="match status" value="1"/>
</dbReference>
<dbReference type="InterPro" id="IPR036179">
    <property type="entry name" value="Ig-like_dom_sf"/>
</dbReference>
<keyword evidence="1" id="KW-0393">Immunoglobulin domain</keyword>
<feature type="transmembrane region" description="Helical" evidence="3">
    <location>
        <begin position="206"/>
        <end position="224"/>
    </location>
</feature>